<keyword evidence="3" id="KW-0862">Zinc</keyword>
<dbReference type="PROSITE" id="PS50048">
    <property type="entry name" value="ZN2_CY6_FUNGAL_2"/>
    <property type="match status" value="1"/>
</dbReference>
<evidence type="ECO:0000313" key="10">
    <source>
        <dbReference type="EMBL" id="KAJ9133980.1"/>
    </source>
</evidence>
<keyword evidence="2" id="KW-0479">Metal-binding</keyword>
<evidence type="ECO:0000256" key="2">
    <source>
        <dbReference type="ARBA" id="ARBA00022723"/>
    </source>
</evidence>
<keyword evidence="6" id="KW-0804">Transcription</keyword>
<name>A0AA38R570_9PEZI</name>
<dbReference type="CDD" id="cd12148">
    <property type="entry name" value="fungal_TF_MHR"/>
    <property type="match status" value="1"/>
</dbReference>
<dbReference type="SUPFAM" id="SSF57701">
    <property type="entry name" value="Zn2/Cys6 DNA-binding domain"/>
    <property type="match status" value="1"/>
</dbReference>
<evidence type="ECO:0000256" key="8">
    <source>
        <dbReference type="SAM" id="MobiDB-lite"/>
    </source>
</evidence>
<dbReference type="AlphaFoldDB" id="A0AA38R570"/>
<dbReference type="InterPro" id="IPR036864">
    <property type="entry name" value="Zn2-C6_fun-type_DNA-bd_sf"/>
</dbReference>
<reference evidence="10" key="1">
    <citation type="submission" date="2022-07" db="EMBL/GenBank/DDBJ databases">
        <title>Fungi with potential for degradation of polypropylene.</title>
        <authorList>
            <person name="Gostincar C."/>
        </authorList>
    </citation>
    <scope>NUCLEOTIDE SEQUENCE</scope>
    <source>
        <strain evidence="10">EXF-13308</strain>
    </source>
</reference>
<dbReference type="InterPro" id="IPR007219">
    <property type="entry name" value="XnlR_reg_dom"/>
</dbReference>
<dbReference type="Proteomes" id="UP001174694">
    <property type="component" value="Unassembled WGS sequence"/>
</dbReference>
<dbReference type="PANTHER" id="PTHR31313:SF4">
    <property type="entry name" value="CONIDIAL DEVELOPMENT PROTEIN FLUFFY"/>
    <property type="match status" value="1"/>
</dbReference>
<feature type="compositionally biased region" description="Low complexity" evidence="8">
    <location>
        <begin position="109"/>
        <end position="120"/>
    </location>
</feature>
<dbReference type="CDD" id="cd00067">
    <property type="entry name" value="GAL4"/>
    <property type="match status" value="1"/>
</dbReference>
<protein>
    <submittedName>
        <fullName evidence="10">Transcription factor</fullName>
    </submittedName>
</protein>
<keyword evidence="5" id="KW-0238">DNA-binding</keyword>
<dbReference type="Pfam" id="PF04082">
    <property type="entry name" value="Fungal_trans"/>
    <property type="match status" value="1"/>
</dbReference>
<dbReference type="SMART" id="SM00066">
    <property type="entry name" value="GAL4"/>
    <property type="match status" value="1"/>
</dbReference>
<dbReference type="Pfam" id="PF00172">
    <property type="entry name" value="Zn_clus"/>
    <property type="match status" value="1"/>
</dbReference>
<comment type="subcellular location">
    <subcellularLocation>
        <location evidence="1">Nucleus</location>
    </subcellularLocation>
</comment>
<dbReference type="GO" id="GO:0003677">
    <property type="term" value="F:DNA binding"/>
    <property type="evidence" value="ECO:0007669"/>
    <property type="project" value="UniProtKB-KW"/>
</dbReference>
<evidence type="ECO:0000256" key="6">
    <source>
        <dbReference type="ARBA" id="ARBA00023163"/>
    </source>
</evidence>
<feature type="domain" description="Zn(2)-C6 fungal-type" evidence="9">
    <location>
        <begin position="10"/>
        <end position="39"/>
    </location>
</feature>
<evidence type="ECO:0000256" key="5">
    <source>
        <dbReference type="ARBA" id="ARBA00023125"/>
    </source>
</evidence>
<dbReference type="PANTHER" id="PTHR31313">
    <property type="entry name" value="TY1 ENHANCER ACTIVATOR"/>
    <property type="match status" value="1"/>
</dbReference>
<keyword evidence="11" id="KW-1185">Reference proteome</keyword>
<evidence type="ECO:0000256" key="7">
    <source>
        <dbReference type="ARBA" id="ARBA00023242"/>
    </source>
</evidence>
<comment type="caution">
    <text evidence="10">The sequence shown here is derived from an EMBL/GenBank/DDBJ whole genome shotgun (WGS) entry which is preliminary data.</text>
</comment>
<organism evidence="10 11">
    <name type="scientific">Pleurostoma richardsiae</name>
    <dbReference type="NCBI Taxonomy" id="41990"/>
    <lineage>
        <taxon>Eukaryota</taxon>
        <taxon>Fungi</taxon>
        <taxon>Dikarya</taxon>
        <taxon>Ascomycota</taxon>
        <taxon>Pezizomycotina</taxon>
        <taxon>Sordariomycetes</taxon>
        <taxon>Sordariomycetidae</taxon>
        <taxon>Calosphaeriales</taxon>
        <taxon>Pleurostomataceae</taxon>
        <taxon>Pleurostoma</taxon>
    </lineage>
</organism>
<dbReference type="InterPro" id="IPR001138">
    <property type="entry name" value="Zn2Cys6_DnaBD"/>
</dbReference>
<evidence type="ECO:0000259" key="9">
    <source>
        <dbReference type="PROSITE" id="PS50048"/>
    </source>
</evidence>
<dbReference type="Gene3D" id="4.10.240.10">
    <property type="entry name" value="Zn(2)-C6 fungal-type DNA-binding domain"/>
    <property type="match status" value="1"/>
</dbReference>
<dbReference type="GO" id="GO:0008270">
    <property type="term" value="F:zinc ion binding"/>
    <property type="evidence" value="ECO:0007669"/>
    <property type="project" value="InterPro"/>
</dbReference>
<evidence type="ECO:0000256" key="4">
    <source>
        <dbReference type="ARBA" id="ARBA00023015"/>
    </source>
</evidence>
<dbReference type="GO" id="GO:0000981">
    <property type="term" value="F:DNA-binding transcription factor activity, RNA polymerase II-specific"/>
    <property type="evidence" value="ECO:0007669"/>
    <property type="project" value="InterPro"/>
</dbReference>
<evidence type="ECO:0000256" key="1">
    <source>
        <dbReference type="ARBA" id="ARBA00004123"/>
    </source>
</evidence>
<sequence length="660" mass="72664">MSRQHMTLIACSNCRKKRTKCDGKTPCGRCTARDEKCCYESKMWRTKGQLRAEVDSLRTRLRQAHAVLGALASKDDYHPVLRRLRKGEAVATIAKGLPAPVDEIGEPHPSAASDAPSPSSVCDEADAADSWSLADFPASPESHTKDILTQNGAENTGLWPAPSQICFETADDATETSKTSFCSSPSTDVFSAANAFSASTPATSVNFSGRSPSLYSLPDWVDSTTKVGNWTAITNDDHLIRQLLSFYFSWEHSVFALLCKEPFQNDFENGRQRYCSSALVNAILAFACRFLDFSTSVVIDTNGLADRFFEESRRLIALEEDKTSLTRIQAIALLSLREATQGRETESRVLARECAELAARVTQGRVKEEAGDDEYLKVKATTICGALSLYRMLSLVKASSAFLPMNFDERGTGDSIPDDTPLNLLDDLQVAFSTHLPGCEPSSKLMFELTDLAYTSLFELFIRKRPIKGEDLMAAYTKYLSWYDSTFQTLRPEVACTPAVLFLHIYFQFCLMLLFRPFVQFNIIGSDFSTRAVCLEAAQAISTLTSSYSRLFTLRRAPCFLPCFVMVATMAQVSPELLPNPHLCDAYGLQQVGAHEQLEGSPFAMTTPFWAASPIHADGVTALVVGTSQLADMSECHPSAAEGVRALVEVRAVYGTEILQ</sequence>
<gene>
    <name evidence="10" type="ORF">NKR23_g10396</name>
</gene>
<dbReference type="InterPro" id="IPR051615">
    <property type="entry name" value="Transcr_Regulatory_Elem"/>
</dbReference>
<accession>A0AA38R570</accession>
<dbReference type="EMBL" id="JANBVO010000046">
    <property type="protein sequence ID" value="KAJ9133980.1"/>
    <property type="molecule type" value="Genomic_DNA"/>
</dbReference>
<evidence type="ECO:0000256" key="3">
    <source>
        <dbReference type="ARBA" id="ARBA00022833"/>
    </source>
</evidence>
<dbReference type="GO" id="GO:0005634">
    <property type="term" value="C:nucleus"/>
    <property type="evidence" value="ECO:0007669"/>
    <property type="project" value="UniProtKB-SubCell"/>
</dbReference>
<dbReference type="PROSITE" id="PS00463">
    <property type="entry name" value="ZN2_CY6_FUNGAL_1"/>
    <property type="match status" value="1"/>
</dbReference>
<keyword evidence="7" id="KW-0539">Nucleus</keyword>
<evidence type="ECO:0000313" key="11">
    <source>
        <dbReference type="Proteomes" id="UP001174694"/>
    </source>
</evidence>
<dbReference type="GO" id="GO:0006351">
    <property type="term" value="P:DNA-templated transcription"/>
    <property type="evidence" value="ECO:0007669"/>
    <property type="project" value="InterPro"/>
</dbReference>
<keyword evidence="4" id="KW-0805">Transcription regulation</keyword>
<proteinExistence type="predicted"/>
<feature type="region of interest" description="Disordered" evidence="8">
    <location>
        <begin position="100"/>
        <end position="122"/>
    </location>
</feature>